<accession>A0A1X7A6Y1</accession>
<reference evidence="2 3" key="1">
    <citation type="submission" date="2017-03" db="EMBL/GenBank/DDBJ databases">
        <authorList>
            <person name="Afonso C.L."/>
            <person name="Miller P.J."/>
            <person name="Scott M.A."/>
            <person name="Spackman E."/>
            <person name="Goraichik I."/>
            <person name="Dimitrov K.M."/>
            <person name="Suarez D.L."/>
            <person name="Swayne D.E."/>
        </authorList>
    </citation>
    <scope>NUCLEOTIDE SEQUENCE [LARGE SCALE GENOMIC DNA]</scope>
    <source>
        <strain evidence="2 3">CECT 7450</strain>
    </source>
</reference>
<feature type="domain" description="TfuA-like core" evidence="1">
    <location>
        <begin position="48"/>
        <end position="167"/>
    </location>
</feature>
<evidence type="ECO:0000259" key="1">
    <source>
        <dbReference type="Pfam" id="PF07812"/>
    </source>
</evidence>
<evidence type="ECO:0000313" key="2">
    <source>
        <dbReference type="EMBL" id="SLN71802.1"/>
    </source>
</evidence>
<gene>
    <name evidence="2" type="ORF">ROA7450_03961</name>
</gene>
<dbReference type="OrthoDB" id="118811at2"/>
<dbReference type="InterPro" id="IPR012924">
    <property type="entry name" value="TfuA_core"/>
</dbReference>
<dbReference type="RefSeq" id="WP_085807611.1">
    <property type="nucleotide sequence ID" value="NZ_FWFX01000018.1"/>
</dbReference>
<protein>
    <submittedName>
        <fullName evidence="2">TfuA-like protein</fullName>
    </submittedName>
</protein>
<dbReference type="Proteomes" id="UP000193061">
    <property type="component" value="Unassembled WGS sequence"/>
</dbReference>
<dbReference type="AlphaFoldDB" id="A0A1X7A6Y1"/>
<sequence length="437" mass="48328">MIAVFSGPTISTSDVQKALPGADVRTPARTGDIYAVCQQQASAIGLIDGFFEGVPSVWHKEILWALDQGIPVFGASSMGALRAAELHSFGMTGVGRIFEAYRDGKLEDDDEVALRHGPQELGYVAVSEPMVNIRASLDHAVAAGVVDSAVASDLTALAKATNFPDRSWETVFDQATDQGLDSDTLGNLQSWLTSGRVDQKHLDALEMLSVMARMSEDDAKAKDRSFEFQHTVMWEALTRTHRAKVPSLEMQLIFDQVRRDPNRYQDLRSRAAAGLVSAQVQDVPQSAVDHAMTRFRKDERLFTGASLNAWLTANNLGLSGLQQRFREELQLSTAISANPEAFRAALIAELKTEGSYGALLAQARKMAERLEESGFRNPALNDLGLSPATILFWFFEDLNRSSVPDDLDDYLYRNDFADRLEFEQMMARAFVLWQNQG</sequence>
<evidence type="ECO:0000313" key="3">
    <source>
        <dbReference type="Proteomes" id="UP000193061"/>
    </source>
</evidence>
<keyword evidence="3" id="KW-1185">Reference proteome</keyword>
<name>A0A1X7A6Y1_9RHOB</name>
<proteinExistence type="predicted"/>
<organism evidence="2 3">
    <name type="scientific">Roseovarius albus</name>
    <dbReference type="NCBI Taxonomy" id="1247867"/>
    <lineage>
        <taxon>Bacteria</taxon>
        <taxon>Pseudomonadati</taxon>
        <taxon>Pseudomonadota</taxon>
        <taxon>Alphaproteobacteria</taxon>
        <taxon>Rhodobacterales</taxon>
        <taxon>Roseobacteraceae</taxon>
        <taxon>Roseovarius</taxon>
    </lineage>
</organism>
<dbReference type="Pfam" id="PF07812">
    <property type="entry name" value="TfuA"/>
    <property type="match status" value="1"/>
</dbReference>
<dbReference type="EMBL" id="FWFX01000018">
    <property type="protein sequence ID" value="SLN71802.1"/>
    <property type="molecule type" value="Genomic_DNA"/>
</dbReference>